<dbReference type="Pfam" id="PF16911">
    <property type="entry name" value="PapA_C"/>
    <property type="match status" value="1"/>
</dbReference>
<dbReference type="Proteomes" id="UP000324222">
    <property type="component" value="Unassembled WGS sequence"/>
</dbReference>
<dbReference type="PANTHER" id="PTHR28037:SF1">
    <property type="entry name" value="ALCOHOL O-ACETYLTRANSFERASE 1-RELATED"/>
    <property type="match status" value="1"/>
</dbReference>
<dbReference type="Gene3D" id="3.30.559.30">
    <property type="entry name" value="Nonribosomal peptide synthetase, condensation domain"/>
    <property type="match status" value="1"/>
</dbReference>
<dbReference type="OrthoDB" id="6347614at2759"/>
<keyword evidence="1" id="KW-0808">Transferase</keyword>
<proteinExistence type="predicted"/>
<name>A0A5B7E9L4_PORTR</name>
<keyword evidence="5" id="KW-1185">Reference proteome</keyword>
<organism evidence="4 5">
    <name type="scientific">Portunus trituberculatus</name>
    <name type="common">Swimming crab</name>
    <name type="synonym">Neptunus trituberculatus</name>
    <dbReference type="NCBI Taxonomy" id="210409"/>
    <lineage>
        <taxon>Eukaryota</taxon>
        <taxon>Metazoa</taxon>
        <taxon>Ecdysozoa</taxon>
        <taxon>Arthropoda</taxon>
        <taxon>Crustacea</taxon>
        <taxon>Multicrustacea</taxon>
        <taxon>Malacostraca</taxon>
        <taxon>Eumalacostraca</taxon>
        <taxon>Eucarida</taxon>
        <taxon>Decapoda</taxon>
        <taxon>Pleocyemata</taxon>
        <taxon>Brachyura</taxon>
        <taxon>Eubrachyura</taxon>
        <taxon>Portunoidea</taxon>
        <taxon>Portunidae</taxon>
        <taxon>Portuninae</taxon>
        <taxon>Portunus</taxon>
    </lineage>
</organism>
<dbReference type="InterPro" id="IPR023213">
    <property type="entry name" value="CAT-like_dom_sf"/>
</dbReference>
<dbReference type="InterPro" id="IPR052058">
    <property type="entry name" value="Alcohol_O-acetyltransferase"/>
</dbReference>
<sequence>MSARWTQSPHSCAGAFAGWHGVGSLEVLALPGLSYFVILQLVILDDCIGDGVKDLCHGIQVTPVEEEGGRWSVVVLSFLSLLTTQESSDGGAAAKGQKWLRPATDKEEYFEIGHRDNYGQTFFGIELTSSRPLGEDLVRRALVHLYWKVPVLRLCLGRRDGRLWLREMDSCVLDFKVVKDGVEGEEQQKLIEHMFNTAEGPMWCARFLPAVGGQGGALLMCIHHTATDGLSNLKICHCLHTILDDLTAERRVDDAEQLGDHAGDEEARLLYERERQRLLQDPELYKRRKEELMAATKIPPPILSVLSFPRNEVATTRSVKLVLDEPTTQAFRQVCKSEGVSVHSALTGVVNVAMLGILEALPNAPPDYNFVCSHDINLRRYYEGDTSRILGVHIATFSYKMSLITPKDVMHKFWSYVLEFHGRLHGDLKDRAPLQAVALRLMERSKDDNFKECFSSTAVPEYCYAISNTGDVTNTLPGNGDFVQVTNLTWCASLRRLVSLMCFNVHTFRGKLNINLAYSTHFMERDTAQQIVNNMQDVITSLLTKGPEGRE</sequence>
<evidence type="ECO:0000313" key="5">
    <source>
        <dbReference type="Proteomes" id="UP000324222"/>
    </source>
</evidence>
<evidence type="ECO:0000256" key="1">
    <source>
        <dbReference type="ARBA" id="ARBA00022679"/>
    </source>
</evidence>
<dbReference type="EMBL" id="VSRR010002081">
    <property type="protein sequence ID" value="MPC29484.1"/>
    <property type="molecule type" value="Genomic_DNA"/>
</dbReference>
<gene>
    <name evidence="4" type="ORF">E2C01_022719</name>
</gene>
<evidence type="ECO:0000313" key="4">
    <source>
        <dbReference type="EMBL" id="MPC29484.1"/>
    </source>
</evidence>
<evidence type="ECO:0000259" key="3">
    <source>
        <dbReference type="Pfam" id="PF16911"/>
    </source>
</evidence>
<dbReference type="GO" id="GO:0016746">
    <property type="term" value="F:acyltransferase activity"/>
    <property type="evidence" value="ECO:0007669"/>
    <property type="project" value="UniProtKB-KW"/>
</dbReference>
<keyword evidence="2" id="KW-0012">Acyltransferase</keyword>
<dbReference type="PANTHER" id="PTHR28037">
    <property type="entry name" value="ALCOHOL O-ACETYLTRANSFERASE 1-RELATED"/>
    <property type="match status" value="1"/>
</dbReference>
<dbReference type="AlphaFoldDB" id="A0A5B7E9L4"/>
<feature type="domain" description="Phthiocerol/phthiodiolone dimycocerosyl transferase C-terminal" evidence="3">
    <location>
        <begin position="316"/>
        <end position="516"/>
    </location>
</feature>
<dbReference type="SUPFAM" id="SSF52777">
    <property type="entry name" value="CoA-dependent acyltransferases"/>
    <property type="match status" value="2"/>
</dbReference>
<comment type="caution">
    <text evidence="4">The sequence shown here is derived from an EMBL/GenBank/DDBJ whole genome shotgun (WGS) entry which is preliminary data.</text>
</comment>
<accession>A0A5B7E9L4</accession>
<dbReference type="InterPro" id="IPR031641">
    <property type="entry name" value="PapA_C"/>
</dbReference>
<protein>
    <recommendedName>
        <fullName evidence="3">Phthiocerol/phthiodiolone dimycocerosyl transferase C-terminal domain-containing protein</fullName>
    </recommendedName>
</protein>
<reference evidence="4 5" key="1">
    <citation type="submission" date="2019-05" db="EMBL/GenBank/DDBJ databases">
        <title>Another draft genome of Portunus trituberculatus and its Hox gene families provides insights of decapod evolution.</title>
        <authorList>
            <person name="Jeong J.-H."/>
            <person name="Song I."/>
            <person name="Kim S."/>
            <person name="Choi T."/>
            <person name="Kim D."/>
            <person name="Ryu S."/>
            <person name="Kim W."/>
        </authorList>
    </citation>
    <scope>NUCLEOTIDE SEQUENCE [LARGE SCALE GENOMIC DNA]</scope>
    <source>
        <tissue evidence="4">Muscle</tissue>
    </source>
</reference>
<evidence type="ECO:0000256" key="2">
    <source>
        <dbReference type="ARBA" id="ARBA00023315"/>
    </source>
</evidence>
<dbReference type="Gene3D" id="3.30.559.10">
    <property type="entry name" value="Chloramphenicol acetyltransferase-like domain"/>
    <property type="match status" value="1"/>
</dbReference>